<comment type="similarity">
    <text evidence="2">Belongs to the SusD family.</text>
</comment>
<dbReference type="OrthoDB" id="5694214at2"/>
<dbReference type="PROSITE" id="PS51257">
    <property type="entry name" value="PROKAR_LIPOPROTEIN"/>
    <property type="match status" value="1"/>
</dbReference>
<dbReference type="InterPro" id="IPR011990">
    <property type="entry name" value="TPR-like_helical_dom_sf"/>
</dbReference>
<protein>
    <submittedName>
        <fullName evidence="8">Starch-binding associating with outer membrane</fullName>
    </submittedName>
</protein>
<keyword evidence="9" id="KW-1185">Reference proteome</keyword>
<dbReference type="RefSeq" id="WP_090883980.1">
    <property type="nucleotide sequence ID" value="NZ_FOGG01000010.1"/>
</dbReference>
<name>A0A1H9PWK5_9SPHI</name>
<keyword evidence="4" id="KW-0472">Membrane</keyword>
<evidence type="ECO:0000259" key="7">
    <source>
        <dbReference type="Pfam" id="PF14322"/>
    </source>
</evidence>
<keyword evidence="3" id="KW-0732">Signal</keyword>
<dbReference type="SUPFAM" id="SSF48452">
    <property type="entry name" value="TPR-like"/>
    <property type="match status" value="1"/>
</dbReference>
<feature type="domain" description="RagB/SusD" evidence="6">
    <location>
        <begin position="261"/>
        <end position="585"/>
    </location>
</feature>
<comment type="subcellular location">
    <subcellularLocation>
        <location evidence="1">Cell outer membrane</location>
    </subcellularLocation>
</comment>
<feature type="domain" description="SusD-like N-terminal" evidence="7">
    <location>
        <begin position="79"/>
        <end position="221"/>
    </location>
</feature>
<dbReference type="AlphaFoldDB" id="A0A1H9PWK5"/>
<dbReference type="Pfam" id="PF07980">
    <property type="entry name" value="SusD_RagB"/>
    <property type="match status" value="1"/>
</dbReference>
<dbReference type="Gene3D" id="1.25.40.390">
    <property type="match status" value="1"/>
</dbReference>
<evidence type="ECO:0000313" key="9">
    <source>
        <dbReference type="Proteomes" id="UP000199572"/>
    </source>
</evidence>
<dbReference type="InterPro" id="IPR012944">
    <property type="entry name" value="SusD_RagB_dom"/>
</dbReference>
<dbReference type="InterPro" id="IPR033985">
    <property type="entry name" value="SusD-like_N"/>
</dbReference>
<dbReference type="GO" id="GO:0009279">
    <property type="term" value="C:cell outer membrane"/>
    <property type="evidence" value="ECO:0007669"/>
    <property type="project" value="UniProtKB-SubCell"/>
</dbReference>
<evidence type="ECO:0000256" key="5">
    <source>
        <dbReference type="ARBA" id="ARBA00023237"/>
    </source>
</evidence>
<evidence type="ECO:0000313" key="8">
    <source>
        <dbReference type="EMBL" id="SER52149.1"/>
    </source>
</evidence>
<organism evidence="8 9">
    <name type="scientific">Pedobacter rhizosphaerae</name>
    <dbReference type="NCBI Taxonomy" id="390241"/>
    <lineage>
        <taxon>Bacteria</taxon>
        <taxon>Pseudomonadati</taxon>
        <taxon>Bacteroidota</taxon>
        <taxon>Sphingobacteriia</taxon>
        <taxon>Sphingobacteriales</taxon>
        <taxon>Sphingobacteriaceae</taxon>
        <taxon>Pedobacter</taxon>
    </lineage>
</organism>
<evidence type="ECO:0000256" key="4">
    <source>
        <dbReference type="ARBA" id="ARBA00023136"/>
    </source>
</evidence>
<dbReference type="Pfam" id="PF14322">
    <property type="entry name" value="SusD-like_3"/>
    <property type="match status" value="1"/>
</dbReference>
<evidence type="ECO:0000256" key="3">
    <source>
        <dbReference type="ARBA" id="ARBA00022729"/>
    </source>
</evidence>
<evidence type="ECO:0000259" key="6">
    <source>
        <dbReference type="Pfam" id="PF07980"/>
    </source>
</evidence>
<evidence type="ECO:0000256" key="1">
    <source>
        <dbReference type="ARBA" id="ARBA00004442"/>
    </source>
</evidence>
<gene>
    <name evidence="8" type="ORF">SAMN04488023_110126</name>
</gene>
<keyword evidence="5" id="KW-0998">Cell outer membrane</keyword>
<sequence>MKKYILTAITAVALISGCKKDLLETAPYSQVASETMWTTDNLTDLGMTGVYAQLRYGNASGGASGLELYQMDCLGFTGQTTGVEALLSGTITPSNTYFSSHWQNLFEGIQRANGAIVNIPLKSPSSAEKKARYIAEAKFLRAYFYLRLNQLYKGVPIYLEPFTAEEATKPRATEAEVWAQVIADLTAAIAEPNLPERYIAGNAAYGHVTKGAAYALRGKAYMYTEKWDLAAADFQKVKDAGYGLFANYNTLFKTANEQSNEMIFSIQQIGVPGYGSTTQFYCGTRSSFGSCWNTYHVSPNLVDLYENADGSKFNWDAVIPGYSALTVAEREVYFLRNNLTATEIAAATTRGAKMSLYLPTGNEARILAAYANRDPRLAANVITPYSTYVGVFAGANAVVTSRWPYRAEAATNGDLRTDTQSFFYYLYRKYVYEGVAETPGRDYGPTDFVLIRYADVLLIWAEALNEQGLTAEAMAKVNEVRGRAGVALLQNTNAALQTYVTGQTDLRERIRNERRVEFPNEGINFFDEMRWKSWKDKVFAPGNGVKQIWGRVTSAYSFKGDYIYNWAVPAVEIERNPNIKQNTGWIN</sequence>
<proteinExistence type="inferred from homology"/>
<accession>A0A1H9PWK5</accession>
<dbReference type="Proteomes" id="UP000199572">
    <property type="component" value="Unassembled WGS sequence"/>
</dbReference>
<evidence type="ECO:0000256" key="2">
    <source>
        <dbReference type="ARBA" id="ARBA00006275"/>
    </source>
</evidence>
<reference evidence="8 9" key="1">
    <citation type="submission" date="2016-10" db="EMBL/GenBank/DDBJ databases">
        <authorList>
            <person name="de Groot N.N."/>
        </authorList>
    </citation>
    <scope>NUCLEOTIDE SEQUENCE [LARGE SCALE GENOMIC DNA]</scope>
    <source>
        <strain evidence="8 9">DSM 18610</strain>
    </source>
</reference>
<dbReference type="EMBL" id="FOGG01000010">
    <property type="protein sequence ID" value="SER52149.1"/>
    <property type="molecule type" value="Genomic_DNA"/>
</dbReference>
<dbReference type="STRING" id="390241.SAMN04488023_110126"/>